<evidence type="ECO:0000313" key="12">
    <source>
        <dbReference type="Proteomes" id="UP000823561"/>
    </source>
</evidence>
<dbReference type="SUPFAM" id="SSF57501">
    <property type="entry name" value="Cystine-knot cytokines"/>
    <property type="match status" value="1"/>
</dbReference>
<evidence type="ECO:0000256" key="9">
    <source>
        <dbReference type="SAM" id="MobiDB-lite"/>
    </source>
</evidence>
<evidence type="ECO:0000256" key="2">
    <source>
        <dbReference type="ARBA" id="ARBA00006656"/>
    </source>
</evidence>
<keyword evidence="5 8" id="KW-0339">Growth factor</keyword>
<dbReference type="InterPro" id="IPR001111">
    <property type="entry name" value="TGF-b_propeptide"/>
</dbReference>
<dbReference type="FunFam" id="2.10.90.10:FF:000001">
    <property type="entry name" value="Bone morphogenetic protein 4"/>
    <property type="match status" value="1"/>
</dbReference>
<dbReference type="GO" id="GO:0008083">
    <property type="term" value="F:growth factor activity"/>
    <property type="evidence" value="ECO:0007669"/>
    <property type="project" value="UniProtKB-KW"/>
</dbReference>
<dbReference type="InterPro" id="IPR015615">
    <property type="entry name" value="TGF-beta-rel"/>
</dbReference>
<comment type="similarity">
    <text evidence="2 8">Belongs to the TGF-beta family.</text>
</comment>
<dbReference type="AlphaFoldDB" id="A0AAV6FH11"/>
<dbReference type="PROSITE" id="PS51362">
    <property type="entry name" value="TGF_BETA_2"/>
    <property type="match status" value="1"/>
</dbReference>
<dbReference type="EMBL" id="JADWDJ010000023">
    <property type="protein sequence ID" value="KAG5261775.1"/>
    <property type="molecule type" value="Genomic_DNA"/>
</dbReference>
<feature type="domain" description="TGF-beta family profile" evidence="10">
    <location>
        <begin position="360"/>
        <end position="464"/>
    </location>
</feature>
<dbReference type="GO" id="GO:0005125">
    <property type="term" value="F:cytokine activity"/>
    <property type="evidence" value="ECO:0007669"/>
    <property type="project" value="TreeGrafter"/>
</dbReference>
<feature type="compositionally biased region" description="Polar residues" evidence="9">
    <location>
        <begin position="494"/>
        <end position="503"/>
    </location>
</feature>
<comment type="subcellular location">
    <subcellularLocation>
        <location evidence="1">Secreted</location>
    </subcellularLocation>
</comment>
<dbReference type="Pfam" id="PF00688">
    <property type="entry name" value="TGFb_propeptide"/>
    <property type="match status" value="1"/>
</dbReference>
<keyword evidence="3" id="KW-0964">Secreted</keyword>
<protein>
    <recommendedName>
        <fullName evidence="10">TGF-beta family profile domain-containing protein</fullName>
    </recommendedName>
</protein>
<dbReference type="PANTHER" id="PTHR11848">
    <property type="entry name" value="TGF-BETA FAMILY"/>
    <property type="match status" value="1"/>
</dbReference>
<evidence type="ECO:0000256" key="1">
    <source>
        <dbReference type="ARBA" id="ARBA00004613"/>
    </source>
</evidence>
<organism evidence="11 12">
    <name type="scientific">Alosa alosa</name>
    <name type="common">allis shad</name>
    <dbReference type="NCBI Taxonomy" id="278164"/>
    <lineage>
        <taxon>Eukaryota</taxon>
        <taxon>Metazoa</taxon>
        <taxon>Chordata</taxon>
        <taxon>Craniata</taxon>
        <taxon>Vertebrata</taxon>
        <taxon>Euteleostomi</taxon>
        <taxon>Actinopterygii</taxon>
        <taxon>Neopterygii</taxon>
        <taxon>Teleostei</taxon>
        <taxon>Clupei</taxon>
        <taxon>Clupeiformes</taxon>
        <taxon>Clupeoidei</taxon>
        <taxon>Clupeidae</taxon>
        <taxon>Alosa</taxon>
    </lineage>
</organism>
<dbReference type="InterPro" id="IPR017948">
    <property type="entry name" value="TGFb_CS"/>
</dbReference>
<gene>
    <name evidence="11" type="ORF">AALO_G00288230</name>
</gene>
<evidence type="ECO:0000256" key="3">
    <source>
        <dbReference type="ARBA" id="ARBA00022525"/>
    </source>
</evidence>
<dbReference type="Gene3D" id="2.10.90.10">
    <property type="entry name" value="Cystine-knot cytokines"/>
    <property type="match status" value="1"/>
</dbReference>
<dbReference type="Proteomes" id="UP000823561">
    <property type="component" value="Chromosome 23"/>
</dbReference>
<evidence type="ECO:0000256" key="5">
    <source>
        <dbReference type="ARBA" id="ARBA00023030"/>
    </source>
</evidence>
<evidence type="ECO:0000256" key="7">
    <source>
        <dbReference type="ARBA" id="ARBA00023180"/>
    </source>
</evidence>
<dbReference type="PROSITE" id="PS00250">
    <property type="entry name" value="TGF_BETA_1"/>
    <property type="match status" value="1"/>
</dbReference>
<keyword evidence="6" id="KW-1015">Disulfide bond</keyword>
<proteinExistence type="inferred from homology"/>
<feature type="region of interest" description="Disordered" evidence="9">
    <location>
        <begin position="489"/>
        <end position="520"/>
    </location>
</feature>
<evidence type="ECO:0000259" key="10">
    <source>
        <dbReference type="PROSITE" id="PS51362"/>
    </source>
</evidence>
<dbReference type="GO" id="GO:0005615">
    <property type="term" value="C:extracellular space"/>
    <property type="evidence" value="ECO:0007669"/>
    <property type="project" value="TreeGrafter"/>
</dbReference>
<evidence type="ECO:0000256" key="8">
    <source>
        <dbReference type="RuleBase" id="RU000354"/>
    </source>
</evidence>
<dbReference type="SMART" id="SM00204">
    <property type="entry name" value="TGFB"/>
    <property type="match status" value="1"/>
</dbReference>
<dbReference type="PANTHER" id="PTHR11848:SF307">
    <property type="entry name" value="BONE MORPHOGENETIC PROTEIN 10"/>
    <property type="match status" value="1"/>
</dbReference>
<evidence type="ECO:0000256" key="6">
    <source>
        <dbReference type="ARBA" id="ARBA00023157"/>
    </source>
</evidence>
<reference evidence="11" key="1">
    <citation type="submission" date="2020-10" db="EMBL/GenBank/DDBJ databases">
        <title>Chromosome-scale genome assembly of the Allis shad, Alosa alosa.</title>
        <authorList>
            <person name="Margot Z."/>
            <person name="Christophe K."/>
            <person name="Cabau C."/>
            <person name="Louis A."/>
            <person name="Berthelot C."/>
            <person name="Parey E."/>
            <person name="Roest Crollius H."/>
            <person name="Montfort J."/>
            <person name="Robinson-Rechavi M."/>
            <person name="Bucao C."/>
            <person name="Bouchez O."/>
            <person name="Gislard M."/>
            <person name="Lluch J."/>
            <person name="Milhes M."/>
            <person name="Lampietro C."/>
            <person name="Lopez Roques C."/>
            <person name="Donnadieu C."/>
            <person name="Braasch I."/>
            <person name="Desvignes T."/>
            <person name="Postlethwait J."/>
            <person name="Bobe J."/>
            <person name="Guiguen Y."/>
        </authorList>
    </citation>
    <scope>NUCLEOTIDE SEQUENCE</scope>
    <source>
        <strain evidence="11">M-15738</strain>
        <tissue evidence="11">Blood</tissue>
    </source>
</reference>
<dbReference type="Gene3D" id="2.60.120.970">
    <property type="match status" value="1"/>
</dbReference>
<keyword evidence="7" id="KW-0325">Glycoprotein</keyword>
<name>A0AAV6FH11_9TELE</name>
<comment type="caution">
    <text evidence="11">The sequence shown here is derived from an EMBL/GenBank/DDBJ whole genome shotgun (WGS) entry which is preliminary data.</text>
</comment>
<dbReference type="InterPro" id="IPR029034">
    <property type="entry name" value="Cystine-knot_cytokine"/>
</dbReference>
<evidence type="ECO:0000313" key="11">
    <source>
        <dbReference type="EMBL" id="KAG5261775.1"/>
    </source>
</evidence>
<keyword evidence="4" id="KW-0732">Signal</keyword>
<dbReference type="InterPro" id="IPR001839">
    <property type="entry name" value="TGF-b_C"/>
</dbReference>
<dbReference type="GO" id="GO:0035239">
    <property type="term" value="P:tube morphogenesis"/>
    <property type="evidence" value="ECO:0007669"/>
    <property type="project" value="UniProtKB-ARBA"/>
</dbReference>
<dbReference type="Pfam" id="PF00019">
    <property type="entry name" value="TGF_beta"/>
    <property type="match status" value="1"/>
</dbReference>
<keyword evidence="12" id="KW-1185">Reference proteome</keyword>
<evidence type="ECO:0000256" key="4">
    <source>
        <dbReference type="ARBA" id="ARBA00022729"/>
    </source>
</evidence>
<sequence>MIPQLCTTVMVSPAVSSMSCIWVLGLCSGLLPWLCLTSPILPPDDNPRAKDIQDPSLLEQSEDVDMQELLGNFLSVLNLTDRGGPWAPGPPQPPASRMEPPEYMLELYNRFANDHTARPTGNTVRSFKNEDSSPTIVTNKGVRTHPLLFNISIPFHERVINAELRLYALVPQDLHCLPSGEHKVTIFEVLEQEGQWKDGGGTDQRRPEKVPVKREELLSRHICVKESGWEVFELTDVVQRWKDSDRPTHYLEVRIDSFQSEGQANQFRGDDESEDSGLAELDIDRDVSGKHNSVLIVFSDDQSKDHQEEKQEIDELIEHEFELLGGNELWTDSEGPSEEFQDEERLMQIRSNMIYDRAPRVRRGAADEYCKKTPLYVEFKEIGWDSWIVAPDGYQANACRGLCQVPLTPDVSPTKHATIQSLVSFKSPKRVSPPCCVPTKLDPISLLYKDQKGVVTLKHKYEDMWGHMPHALLSPSPLGLSDKEVLDLGDSRHITQGKTSRPSGEQLGESAGRFLGSQRP</sequence>
<accession>A0AAV6FH11</accession>